<feature type="signal peptide" evidence="1">
    <location>
        <begin position="1"/>
        <end position="20"/>
    </location>
</feature>
<evidence type="ECO:0000256" key="1">
    <source>
        <dbReference type="SAM" id="SignalP"/>
    </source>
</evidence>
<evidence type="ECO:0000313" key="7">
    <source>
        <dbReference type="Proteomes" id="UP000486351"/>
    </source>
</evidence>
<dbReference type="Proteomes" id="UP000429523">
    <property type="component" value="Unassembled WGS sequence"/>
</dbReference>
<keyword evidence="1" id="KW-0732">Signal</keyword>
<dbReference type="EMBL" id="QXFY01007118">
    <property type="protein sequence ID" value="KAE9266864.1"/>
    <property type="molecule type" value="Genomic_DNA"/>
</dbReference>
<feature type="chain" id="PRO_5036379273" evidence="1">
    <location>
        <begin position="21"/>
        <end position="146"/>
    </location>
</feature>
<name>A0A6A3D837_9STRA</name>
<dbReference type="Proteomes" id="UP000486351">
    <property type="component" value="Unassembled WGS sequence"/>
</dbReference>
<organism evidence="2 5">
    <name type="scientific">Phytophthora fragariae</name>
    <dbReference type="NCBI Taxonomy" id="53985"/>
    <lineage>
        <taxon>Eukaryota</taxon>
        <taxon>Sar</taxon>
        <taxon>Stramenopiles</taxon>
        <taxon>Oomycota</taxon>
        <taxon>Peronosporomycetes</taxon>
        <taxon>Peronosporales</taxon>
        <taxon>Peronosporaceae</taxon>
        <taxon>Phytophthora</taxon>
    </lineage>
</organism>
<dbReference type="Proteomes" id="UP000441208">
    <property type="component" value="Unassembled WGS sequence"/>
</dbReference>
<accession>A0A6A3D837</accession>
<dbReference type="AlphaFoldDB" id="A0A6A3D837"/>
<comment type="caution">
    <text evidence="2">The sequence shown here is derived from an EMBL/GenBank/DDBJ whole genome shotgun (WGS) entry which is preliminary data.</text>
</comment>
<gene>
    <name evidence="3" type="ORF">PF007_g31559</name>
    <name evidence="4" type="ORF">PF008_g31508</name>
    <name evidence="2" type="ORF">PF009_g31986</name>
</gene>
<dbReference type="EMBL" id="QXGF01006802">
    <property type="protein sequence ID" value="KAE8917694.1"/>
    <property type="molecule type" value="Genomic_DNA"/>
</dbReference>
<protein>
    <submittedName>
        <fullName evidence="2">Uncharacterized protein</fullName>
    </submittedName>
</protein>
<evidence type="ECO:0000313" key="6">
    <source>
        <dbReference type="Proteomes" id="UP000441208"/>
    </source>
</evidence>
<proteinExistence type="predicted"/>
<evidence type="ECO:0000313" key="3">
    <source>
        <dbReference type="EMBL" id="KAE9057687.1"/>
    </source>
</evidence>
<reference evidence="5 6" key="1">
    <citation type="submission" date="2018-08" db="EMBL/GenBank/DDBJ databases">
        <title>Genomic investigation of the strawberry pathogen Phytophthora fragariae indicates pathogenicity is determined by transcriptional variation in three key races.</title>
        <authorList>
            <person name="Adams T.M."/>
            <person name="Armitage A.D."/>
            <person name="Sobczyk M.K."/>
            <person name="Bates H.J."/>
            <person name="Dunwell J.M."/>
            <person name="Nellist C.F."/>
            <person name="Harrison R.J."/>
        </authorList>
    </citation>
    <scope>NUCLEOTIDE SEQUENCE [LARGE SCALE GENOMIC DNA]</scope>
    <source>
        <strain evidence="3 6">NOV-71</strain>
        <strain evidence="4 7">NOV-77</strain>
        <strain evidence="2 5">NOV-9</strain>
    </source>
</reference>
<evidence type="ECO:0000313" key="4">
    <source>
        <dbReference type="EMBL" id="KAE9266864.1"/>
    </source>
</evidence>
<sequence>MSTPMPQHMLMLSHVPLASCELVTWLFTPMPKTIMTKVPRNSAKHSRMCTLCTAKRAKPVRLASGAKPVAALGVSGMLAYPFSALSARSSKGSGAALGDATSGVCVDGRGDMSTRSVAIPGRGDGLVVVVRLGPVAHLLTCLTSCW</sequence>
<dbReference type="EMBL" id="QXFZ01006972">
    <property type="protein sequence ID" value="KAE9057687.1"/>
    <property type="molecule type" value="Genomic_DNA"/>
</dbReference>
<evidence type="ECO:0000313" key="5">
    <source>
        <dbReference type="Proteomes" id="UP000429523"/>
    </source>
</evidence>
<evidence type="ECO:0000313" key="2">
    <source>
        <dbReference type="EMBL" id="KAE8917694.1"/>
    </source>
</evidence>